<name>A0A1R4HBZ6_9GAMM</name>
<organism evidence="1 2">
    <name type="scientific">Crenothrix polyspora</name>
    <dbReference type="NCBI Taxonomy" id="360316"/>
    <lineage>
        <taxon>Bacteria</taxon>
        <taxon>Pseudomonadati</taxon>
        <taxon>Pseudomonadota</taxon>
        <taxon>Gammaproteobacteria</taxon>
        <taxon>Methylococcales</taxon>
        <taxon>Crenotrichaceae</taxon>
        <taxon>Crenothrix</taxon>
    </lineage>
</organism>
<gene>
    <name evidence="1" type="ORF">CRENPOLYSF2_3590008</name>
</gene>
<evidence type="ECO:0000313" key="1">
    <source>
        <dbReference type="EMBL" id="SJM93755.1"/>
    </source>
</evidence>
<dbReference type="OrthoDB" id="308644at2"/>
<proteinExistence type="predicted"/>
<evidence type="ECO:0008006" key="3">
    <source>
        <dbReference type="Google" id="ProtNLM"/>
    </source>
</evidence>
<dbReference type="InterPro" id="IPR012933">
    <property type="entry name" value="HicA_mRNA_interferase"/>
</dbReference>
<evidence type="ECO:0000313" key="2">
    <source>
        <dbReference type="Proteomes" id="UP000195442"/>
    </source>
</evidence>
<dbReference type="AlphaFoldDB" id="A0A1R4HBZ6"/>
<dbReference type="Proteomes" id="UP000195442">
    <property type="component" value="Unassembled WGS sequence"/>
</dbReference>
<keyword evidence="2" id="KW-1185">Reference proteome</keyword>
<reference evidence="2" key="1">
    <citation type="submission" date="2017-02" db="EMBL/GenBank/DDBJ databases">
        <authorList>
            <person name="Daims H."/>
        </authorList>
    </citation>
    <scope>NUCLEOTIDE SEQUENCE [LARGE SCALE GENOMIC DNA]</scope>
</reference>
<accession>A0A1R4HBZ6</accession>
<dbReference type="Pfam" id="PF07927">
    <property type="entry name" value="HicA_toxin"/>
    <property type="match status" value="1"/>
</dbReference>
<dbReference type="RefSeq" id="WP_087147504.1">
    <property type="nucleotide sequence ID" value="NZ_FUKJ01000289.1"/>
</dbReference>
<sequence>MGKYDKLITQILSGMSDANIAFDDLRNLLVRLGFDEKIRGSHHIYRKEDIEEKLNLQQDGSKAKPYQVRQVRAIIIKYHLAGEE</sequence>
<protein>
    <recommendedName>
        <fullName evidence="3">YcfA family protein</fullName>
    </recommendedName>
</protein>
<dbReference type="EMBL" id="FUKJ01000289">
    <property type="protein sequence ID" value="SJM93755.1"/>
    <property type="molecule type" value="Genomic_DNA"/>
</dbReference>